<protein>
    <recommendedName>
        <fullName evidence="13">Death domain-containing protein</fullName>
    </recommendedName>
</protein>
<evidence type="ECO:0000256" key="5">
    <source>
        <dbReference type="ARBA" id="ARBA00022729"/>
    </source>
</evidence>
<keyword evidence="8" id="KW-0472">Membrane</keyword>
<dbReference type="SMART" id="SM00364">
    <property type="entry name" value="LRR_BAC"/>
    <property type="match status" value="8"/>
</dbReference>
<name>A0A815AZK4_9BILA</name>
<keyword evidence="10" id="KW-0325">Glycoprotein</keyword>
<evidence type="ECO:0000256" key="8">
    <source>
        <dbReference type="ARBA" id="ARBA00023136"/>
    </source>
</evidence>
<dbReference type="InterPro" id="IPR055414">
    <property type="entry name" value="LRR_R13L4/SHOC2-like"/>
</dbReference>
<dbReference type="PANTHER" id="PTHR48052:SF60">
    <property type="entry name" value="RECEPTOR-LIKE PROTEIN KINASE"/>
    <property type="match status" value="1"/>
</dbReference>
<reference evidence="15" key="1">
    <citation type="submission" date="2021-02" db="EMBL/GenBank/DDBJ databases">
        <authorList>
            <person name="Nowell W R."/>
        </authorList>
    </citation>
    <scope>NUCLEOTIDE SEQUENCE</scope>
</reference>
<keyword evidence="2" id="KW-1003">Cell membrane</keyword>
<comment type="subcellular location">
    <subcellularLocation>
        <location evidence="1">Cell membrane</location>
    </subcellularLocation>
    <subcellularLocation>
        <location evidence="11">Endomembrane system</location>
        <topology evidence="11">Single-pass membrane protein</topology>
    </subcellularLocation>
</comment>
<dbReference type="Proteomes" id="UP000663854">
    <property type="component" value="Unassembled WGS sequence"/>
</dbReference>
<organism evidence="15 16">
    <name type="scientific">Rotaria sordida</name>
    <dbReference type="NCBI Taxonomy" id="392033"/>
    <lineage>
        <taxon>Eukaryota</taxon>
        <taxon>Metazoa</taxon>
        <taxon>Spiralia</taxon>
        <taxon>Gnathifera</taxon>
        <taxon>Rotifera</taxon>
        <taxon>Eurotatoria</taxon>
        <taxon>Bdelloidea</taxon>
        <taxon>Philodinida</taxon>
        <taxon>Philodinidae</taxon>
        <taxon>Rotaria</taxon>
    </lineage>
</organism>
<evidence type="ECO:0000313" key="14">
    <source>
        <dbReference type="EMBL" id="CAF1073421.1"/>
    </source>
</evidence>
<evidence type="ECO:0000256" key="11">
    <source>
        <dbReference type="ARBA" id="ARBA00037847"/>
    </source>
</evidence>
<evidence type="ECO:0000256" key="6">
    <source>
        <dbReference type="ARBA" id="ARBA00022737"/>
    </source>
</evidence>
<dbReference type="PROSITE" id="PS51450">
    <property type="entry name" value="LRR"/>
    <property type="match status" value="8"/>
</dbReference>
<comment type="caution">
    <text evidence="15">The sequence shown here is derived from an EMBL/GenBank/DDBJ whole genome shotgun (WGS) entry which is preliminary data.</text>
</comment>
<dbReference type="GO" id="GO:0005886">
    <property type="term" value="C:plasma membrane"/>
    <property type="evidence" value="ECO:0007669"/>
    <property type="project" value="UniProtKB-SubCell"/>
</dbReference>
<evidence type="ECO:0000259" key="13">
    <source>
        <dbReference type="PROSITE" id="PS50017"/>
    </source>
</evidence>
<gene>
    <name evidence="15" type="ORF">JXQ802_LOCUS27479</name>
    <name evidence="14" type="ORF">PYM288_LOCUS18286</name>
</gene>
<dbReference type="GO" id="GO:0012505">
    <property type="term" value="C:endomembrane system"/>
    <property type="evidence" value="ECO:0007669"/>
    <property type="project" value="UniProtKB-SubCell"/>
</dbReference>
<feature type="compositionally biased region" description="Low complexity" evidence="12">
    <location>
        <begin position="160"/>
        <end position="178"/>
    </location>
</feature>
<dbReference type="GO" id="GO:0007165">
    <property type="term" value="P:signal transduction"/>
    <property type="evidence" value="ECO:0007669"/>
    <property type="project" value="InterPro"/>
</dbReference>
<keyword evidence="4" id="KW-0812">Transmembrane</keyword>
<keyword evidence="5" id="KW-0732">Signal</keyword>
<sequence>METQSMTIGDTFETNKQQINSIDNILELNDYLSFYRNDGREINFLNLDRCLRQPYIINDISDNQLINGISLSHNYLIQMPIFVSNYTNLIELNVSHNELNNTDFILYKPLNDNELTESYWNQQLKINSNNQSFKKIYDFKEGNCRINEKTNDNEQTKVLSTKNTNSGKHSKSSTSLSTKQISRPLIHPFLEHINLSFNHIKYLPTNIHYLRFLHTLNLSHNYLTELPSNIGYLEQLNTLILDYNYLKYLPNTFTRLIQLEKLNLSNNFFQSIDIIKNFLNLKLFSINSNPLKIFPILLYTCLNLEDLSFSNIQLNQMNNITFDIFYQFSKLKKLNLSKNNLENNFLLSSSSSSSSIKQFDYLEELNFQYNHFTNIYSLLSNMKSLHLLDLSYNSLNNIPECLNLNLKILYLSYNNIELNSNDCIYLKYIIELDLDHNQIKQIPNEFIQCLYLESLNISYNQLKKFPDIILELRSLNKLIINDSKFQYLTTKNFFEKFFYRTINILNLSNNNLHTNLNELTCLKALTYLDLSSNYLYELDHDFKLLTCLKILKLNKNKFTKFPSWLYEMSNNNNNKQKYIAETLLELYISDNKIESIPDDIVHMINLQTIDLSNNQFLKFPNTLVYLEQLTSLIYSQEHGIHINKLPDDFIHLYNLKKLDLSHNIFNEIPDMIYNLTKLEYLNMSYNLLTNIDNNRLKQLKNFKIIKLNGNNFTSFPSIIYQLEIFNLNENPLCLAPPNDFLDDKYISATSNLYVQINDKYEEKLFEIYQKIFIENLTSYDIENLLIRLKLSKNDMNHFRNNYSHLKRENKIEILLNIWKEKRGTLANSDALYKFAQLIGDKNLVEKIHRAYLLARKIRI</sequence>
<evidence type="ECO:0000313" key="16">
    <source>
        <dbReference type="Proteomes" id="UP000663870"/>
    </source>
</evidence>
<dbReference type="Pfam" id="PF23598">
    <property type="entry name" value="LRR_14"/>
    <property type="match status" value="1"/>
</dbReference>
<evidence type="ECO:0000256" key="4">
    <source>
        <dbReference type="ARBA" id="ARBA00022692"/>
    </source>
</evidence>
<dbReference type="PANTHER" id="PTHR48052">
    <property type="entry name" value="UNNAMED PRODUCT"/>
    <property type="match status" value="1"/>
</dbReference>
<keyword evidence="16" id="KW-1185">Reference proteome</keyword>
<evidence type="ECO:0000256" key="2">
    <source>
        <dbReference type="ARBA" id="ARBA00022475"/>
    </source>
</evidence>
<dbReference type="PROSITE" id="PS50017">
    <property type="entry name" value="DEATH_DOMAIN"/>
    <property type="match status" value="1"/>
</dbReference>
<feature type="region of interest" description="Disordered" evidence="12">
    <location>
        <begin position="150"/>
        <end position="178"/>
    </location>
</feature>
<accession>A0A815AZK4</accession>
<evidence type="ECO:0000256" key="12">
    <source>
        <dbReference type="SAM" id="MobiDB-lite"/>
    </source>
</evidence>
<dbReference type="SUPFAM" id="SSF52058">
    <property type="entry name" value="L domain-like"/>
    <property type="match status" value="1"/>
</dbReference>
<dbReference type="Gene3D" id="3.80.10.10">
    <property type="entry name" value="Ribonuclease Inhibitor"/>
    <property type="match status" value="5"/>
</dbReference>
<dbReference type="EMBL" id="CAJNOH010000554">
    <property type="protein sequence ID" value="CAF1073421.1"/>
    <property type="molecule type" value="Genomic_DNA"/>
</dbReference>
<proteinExistence type="predicted"/>
<evidence type="ECO:0000256" key="9">
    <source>
        <dbReference type="ARBA" id="ARBA00023170"/>
    </source>
</evidence>
<dbReference type="Proteomes" id="UP000663870">
    <property type="component" value="Unassembled WGS sequence"/>
</dbReference>
<dbReference type="InterPro" id="IPR001611">
    <property type="entry name" value="Leu-rich_rpt"/>
</dbReference>
<dbReference type="InterPro" id="IPR011029">
    <property type="entry name" value="DEATH-like_dom_sf"/>
</dbReference>
<feature type="domain" description="Death" evidence="13">
    <location>
        <begin position="780"/>
        <end position="851"/>
    </location>
</feature>
<evidence type="ECO:0000256" key="7">
    <source>
        <dbReference type="ARBA" id="ARBA00022989"/>
    </source>
</evidence>
<evidence type="ECO:0000256" key="1">
    <source>
        <dbReference type="ARBA" id="ARBA00004236"/>
    </source>
</evidence>
<keyword evidence="7" id="KW-1133">Transmembrane helix</keyword>
<dbReference type="SMART" id="SM00369">
    <property type="entry name" value="LRR_TYP"/>
    <property type="match status" value="13"/>
</dbReference>
<keyword evidence="6" id="KW-0677">Repeat</keyword>
<keyword evidence="9" id="KW-0675">Receptor</keyword>
<dbReference type="AlphaFoldDB" id="A0A815AZK4"/>
<evidence type="ECO:0000313" key="15">
    <source>
        <dbReference type="EMBL" id="CAF1260996.1"/>
    </source>
</evidence>
<dbReference type="InterPro" id="IPR032675">
    <property type="entry name" value="LRR_dom_sf"/>
</dbReference>
<dbReference type="Gene3D" id="1.10.533.10">
    <property type="entry name" value="Death Domain, Fas"/>
    <property type="match status" value="1"/>
</dbReference>
<dbReference type="InterPro" id="IPR000488">
    <property type="entry name" value="Death_dom"/>
</dbReference>
<dbReference type="EMBL" id="CAJNOL010000999">
    <property type="protein sequence ID" value="CAF1260996.1"/>
    <property type="molecule type" value="Genomic_DNA"/>
</dbReference>
<evidence type="ECO:0000256" key="10">
    <source>
        <dbReference type="ARBA" id="ARBA00023180"/>
    </source>
</evidence>
<keyword evidence="3" id="KW-0433">Leucine-rich repeat</keyword>
<evidence type="ECO:0000256" key="3">
    <source>
        <dbReference type="ARBA" id="ARBA00022614"/>
    </source>
</evidence>
<dbReference type="InterPro" id="IPR003591">
    <property type="entry name" value="Leu-rich_rpt_typical-subtyp"/>
</dbReference>
<dbReference type="SUPFAM" id="SSF52047">
    <property type="entry name" value="RNI-like"/>
    <property type="match status" value="1"/>
</dbReference>
<dbReference type="Pfam" id="PF13855">
    <property type="entry name" value="LRR_8"/>
    <property type="match status" value="2"/>
</dbReference>